<evidence type="ECO:0000313" key="1">
    <source>
        <dbReference type="EMBL" id="MPN55468.1"/>
    </source>
</evidence>
<sequence length="122" mass="12986">MENNQLAGVNGLIHLLFRQPFHIRHFRQGSKGAANGQRGPGDKAGHTAAISRRCFLLAAYFDLIGREMNNSFTIRRQFGQYGLGGKVIISLAGNPGSNAGSAGSRAISGPHQIVKGLGCKKV</sequence>
<accession>A0A645IVM5</accession>
<proteinExistence type="predicted"/>
<dbReference type="EMBL" id="VSSQ01124763">
    <property type="protein sequence ID" value="MPN55468.1"/>
    <property type="molecule type" value="Genomic_DNA"/>
</dbReference>
<reference evidence="1" key="1">
    <citation type="submission" date="2019-08" db="EMBL/GenBank/DDBJ databases">
        <authorList>
            <person name="Kucharzyk K."/>
            <person name="Murdoch R.W."/>
            <person name="Higgins S."/>
            <person name="Loffler F."/>
        </authorList>
    </citation>
    <scope>NUCLEOTIDE SEQUENCE</scope>
</reference>
<name>A0A645IVM5_9ZZZZ</name>
<comment type="caution">
    <text evidence="1">The sequence shown here is derived from an EMBL/GenBank/DDBJ whole genome shotgun (WGS) entry which is preliminary data.</text>
</comment>
<dbReference type="AlphaFoldDB" id="A0A645IVM5"/>
<protein>
    <submittedName>
        <fullName evidence="1">Uncharacterized protein</fullName>
    </submittedName>
</protein>
<organism evidence="1">
    <name type="scientific">bioreactor metagenome</name>
    <dbReference type="NCBI Taxonomy" id="1076179"/>
    <lineage>
        <taxon>unclassified sequences</taxon>
        <taxon>metagenomes</taxon>
        <taxon>ecological metagenomes</taxon>
    </lineage>
</organism>
<gene>
    <name evidence="1" type="ORF">SDC9_203150</name>
</gene>